<dbReference type="SFLD" id="SFLDG00358">
    <property type="entry name" value="Main_(cytGST)"/>
    <property type="match status" value="1"/>
</dbReference>
<dbReference type="InterPro" id="IPR004046">
    <property type="entry name" value="GST_C"/>
</dbReference>
<dbReference type="InterPro" id="IPR040079">
    <property type="entry name" value="Glutathione_S-Trfase"/>
</dbReference>
<dbReference type="Gene3D" id="3.40.30.10">
    <property type="entry name" value="Glutaredoxin"/>
    <property type="match status" value="1"/>
</dbReference>
<evidence type="ECO:0000313" key="8">
    <source>
        <dbReference type="Proteomes" id="UP001221142"/>
    </source>
</evidence>
<dbReference type="SUPFAM" id="SSF47616">
    <property type="entry name" value="GST C-terminal domain-like"/>
    <property type="match status" value="1"/>
</dbReference>
<protein>
    <recommendedName>
        <fullName evidence="1">glutathione transferase</fullName>
        <ecNumber evidence="1">2.5.1.18</ecNumber>
    </recommendedName>
</protein>
<keyword evidence="2" id="KW-0808">Transferase</keyword>
<dbReference type="GO" id="GO:0043295">
    <property type="term" value="F:glutathione binding"/>
    <property type="evidence" value="ECO:0007669"/>
    <property type="project" value="TreeGrafter"/>
</dbReference>
<dbReference type="SUPFAM" id="SSF52833">
    <property type="entry name" value="Thioredoxin-like"/>
    <property type="match status" value="1"/>
</dbReference>
<evidence type="ECO:0000259" key="5">
    <source>
        <dbReference type="PROSITE" id="PS50404"/>
    </source>
</evidence>
<comment type="catalytic activity">
    <reaction evidence="3">
        <text>RX + glutathione = an S-substituted glutathione + a halide anion + H(+)</text>
        <dbReference type="Rhea" id="RHEA:16437"/>
        <dbReference type="ChEBI" id="CHEBI:15378"/>
        <dbReference type="ChEBI" id="CHEBI:16042"/>
        <dbReference type="ChEBI" id="CHEBI:17792"/>
        <dbReference type="ChEBI" id="CHEBI:57925"/>
        <dbReference type="ChEBI" id="CHEBI:90779"/>
        <dbReference type="EC" id="2.5.1.18"/>
    </reaction>
</comment>
<dbReference type="SFLD" id="SFLDS00019">
    <property type="entry name" value="Glutathione_Transferase_(cytos"/>
    <property type="match status" value="1"/>
</dbReference>
<dbReference type="Pfam" id="PF02798">
    <property type="entry name" value="GST_N"/>
    <property type="match status" value="1"/>
</dbReference>
<dbReference type="PANTHER" id="PTHR43900:SF3">
    <property type="entry name" value="GLUTATHIONE S-TRANSFERASE RHO"/>
    <property type="match status" value="1"/>
</dbReference>
<evidence type="ECO:0000259" key="6">
    <source>
        <dbReference type="PROSITE" id="PS50405"/>
    </source>
</evidence>
<feature type="domain" description="GST C-terminal" evidence="6">
    <location>
        <begin position="94"/>
        <end position="221"/>
    </location>
</feature>
<accession>A0AAD7B9N8</accession>
<feature type="domain" description="GST N-terminal" evidence="5">
    <location>
        <begin position="1"/>
        <end position="83"/>
    </location>
</feature>
<dbReference type="Pfam" id="PF00043">
    <property type="entry name" value="GST_C"/>
    <property type="match status" value="1"/>
</dbReference>
<organism evidence="7 8">
    <name type="scientific">Roridomyces roridus</name>
    <dbReference type="NCBI Taxonomy" id="1738132"/>
    <lineage>
        <taxon>Eukaryota</taxon>
        <taxon>Fungi</taxon>
        <taxon>Dikarya</taxon>
        <taxon>Basidiomycota</taxon>
        <taxon>Agaricomycotina</taxon>
        <taxon>Agaricomycetes</taxon>
        <taxon>Agaricomycetidae</taxon>
        <taxon>Agaricales</taxon>
        <taxon>Marasmiineae</taxon>
        <taxon>Mycenaceae</taxon>
        <taxon>Roridomyces</taxon>
    </lineage>
</organism>
<comment type="caution">
    <text evidence="7">The sequence shown here is derived from an EMBL/GenBank/DDBJ whole genome shotgun (WGS) entry which is preliminary data.</text>
</comment>
<evidence type="ECO:0000256" key="2">
    <source>
        <dbReference type="ARBA" id="ARBA00022679"/>
    </source>
</evidence>
<evidence type="ECO:0000256" key="3">
    <source>
        <dbReference type="ARBA" id="ARBA00047960"/>
    </source>
</evidence>
<dbReference type="PANTHER" id="PTHR43900">
    <property type="entry name" value="GLUTATHIONE S-TRANSFERASE RHO"/>
    <property type="match status" value="1"/>
</dbReference>
<dbReference type="FunFam" id="3.40.30.10:FF:000016">
    <property type="entry name" value="Glutathione S-transferase F2"/>
    <property type="match status" value="1"/>
</dbReference>
<name>A0AAD7B9N8_9AGAR</name>
<reference evidence="7" key="1">
    <citation type="submission" date="2023-03" db="EMBL/GenBank/DDBJ databases">
        <title>Massive genome expansion in bonnet fungi (Mycena s.s.) driven by repeated elements and novel gene families across ecological guilds.</title>
        <authorList>
            <consortium name="Lawrence Berkeley National Laboratory"/>
            <person name="Harder C.B."/>
            <person name="Miyauchi S."/>
            <person name="Viragh M."/>
            <person name="Kuo A."/>
            <person name="Thoen E."/>
            <person name="Andreopoulos B."/>
            <person name="Lu D."/>
            <person name="Skrede I."/>
            <person name="Drula E."/>
            <person name="Henrissat B."/>
            <person name="Morin E."/>
            <person name="Kohler A."/>
            <person name="Barry K."/>
            <person name="LaButti K."/>
            <person name="Morin E."/>
            <person name="Salamov A."/>
            <person name="Lipzen A."/>
            <person name="Mereny Z."/>
            <person name="Hegedus B."/>
            <person name="Baldrian P."/>
            <person name="Stursova M."/>
            <person name="Weitz H."/>
            <person name="Taylor A."/>
            <person name="Grigoriev I.V."/>
            <person name="Nagy L.G."/>
            <person name="Martin F."/>
            <person name="Kauserud H."/>
        </authorList>
    </citation>
    <scope>NUCLEOTIDE SEQUENCE</scope>
    <source>
        <strain evidence="7">9284</strain>
    </source>
</reference>
<dbReference type="GO" id="GO:0006749">
    <property type="term" value="P:glutathione metabolic process"/>
    <property type="evidence" value="ECO:0007669"/>
    <property type="project" value="TreeGrafter"/>
</dbReference>
<dbReference type="GO" id="GO:0005737">
    <property type="term" value="C:cytoplasm"/>
    <property type="evidence" value="ECO:0007669"/>
    <property type="project" value="TreeGrafter"/>
</dbReference>
<dbReference type="InterPro" id="IPR036282">
    <property type="entry name" value="Glutathione-S-Trfase_C_sf"/>
</dbReference>
<comment type="similarity">
    <text evidence="4">Belongs to the GST superfamily.</text>
</comment>
<evidence type="ECO:0000313" key="7">
    <source>
        <dbReference type="EMBL" id="KAJ7614853.1"/>
    </source>
</evidence>
<sequence>MVLKLYGTPYAFGATAVVAMVLLEKHIPFEFVLVDLKTGAHKTREFRERHPFGNVPCIEDDGFIVYESRAIARYLADKYADQDHGPRLIPVPTKVQERAVFEQGASVENVNFFPSVLKVIQEKFEKPLHGETTDEVALAGYIAELSKVLSVYDDILSKQRFMGGDEFSLVDIFHVGTGPGLALGGIDVMISTGPNVARWWNDVISRPSWVKLQAEGIKSSV</sequence>
<dbReference type="Proteomes" id="UP001221142">
    <property type="component" value="Unassembled WGS sequence"/>
</dbReference>
<dbReference type="InterPro" id="IPR010987">
    <property type="entry name" value="Glutathione-S-Trfase_C-like"/>
</dbReference>
<dbReference type="InterPro" id="IPR004045">
    <property type="entry name" value="Glutathione_S-Trfase_N"/>
</dbReference>
<evidence type="ECO:0000256" key="1">
    <source>
        <dbReference type="ARBA" id="ARBA00012452"/>
    </source>
</evidence>
<dbReference type="GO" id="GO:0004364">
    <property type="term" value="F:glutathione transferase activity"/>
    <property type="evidence" value="ECO:0007669"/>
    <property type="project" value="UniProtKB-EC"/>
</dbReference>
<dbReference type="PROSITE" id="PS50405">
    <property type="entry name" value="GST_CTER"/>
    <property type="match status" value="1"/>
</dbReference>
<proteinExistence type="inferred from homology"/>
<dbReference type="EMBL" id="JARKIF010000025">
    <property type="protein sequence ID" value="KAJ7614853.1"/>
    <property type="molecule type" value="Genomic_DNA"/>
</dbReference>
<gene>
    <name evidence="7" type="ORF">FB45DRAFT_936221</name>
</gene>
<evidence type="ECO:0000256" key="4">
    <source>
        <dbReference type="RuleBase" id="RU003494"/>
    </source>
</evidence>
<dbReference type="PROSITE" id="PS50404">
    <property type="entry name" value="GST_NTER"/>
    <property type="match status" value="1"/>
</dbReference>
<dbReference type="AlphaFoldDB" id="A0AAD7B9N8"/>
<dbReference type="InterPro" id="IPR036249">
    <property type="entry name" value="Thioredoxin-like_sf"/>
</dbReference>
<dbReference type="Gene3D" id="1.20.1050.10">
    <property type="match status" value="1"/>
</dbReference>
<dbReference type="EC" id="2.5.1.18" evidence="1"/>
<keyword evidence="8" id="KW-1185">Reference proteome</keyword>